<evidence type="ECO:0000256" key="1">
    <source>
        <dbReference type="SAM" id="MobiDB-lite"/>
    </source>
</evidence>
<evidence type="ECO:0000313" key="3">
    <source>
        <dbReference type="EMBL" id="GLB32688.1"/>
    </source>
</evidence>
<reference evidence="3 6" key="2">
    <citation type="journal article" date="2024" name="Int. J. Syst. Evol. Microbiol.">
        <title>Lacrimispora brassicae sp. nov. isolated from fermented cabbage, and proposal of Clostridium indicum Gundawar et al. 2019 and Clostridium methoxybenzovorans Mechichi et al. 1999 as heterotypic synonyms of Lacrimispora amygdalina (Parshina et al. 2003) Haas and Blanchard 2020 and Lacrimispora indolis (McClung and McCoy 1957) Haas and Blanchard 2020, respectively.</title>
        <authorList>
            <person name="Kobayashi H."/>
            <person name="Tanizawa Y."/>
            <person name="Sakamoto M."/>
            <person name="Ohkuma M."/>
            <person name="Tohno M."/>
        </authorList>
    </citation>
    <scope>NUCLEOTIDE SEQUENCE [LARGE SCALE GENOMIC DNA]</scope>
    <source>
        <strain evidence="3 6">DSM 12857</strain>
    </source>
</reference>
<feature type="compositionally biased region" description="Polar residues" evidence="1">
    <location>
        <begin position="35"/>
        <end position="48"/>
    </location>
</feature>
<evidence type="ECO:0000313" key="6">
    <source>
        <dbReference type="Proteomes" id="UP001419084"/>
    </source>
</evidence>
<protein>
    <recommendedName>
        <fullName evidence="7">DUF1795 domain-containing protein</fullName>
    </recommendedName>
</protein>
<organism evidence="4 5">
    <name type="scientific">Lacrimispora amygdalina</name>
    <dbReference type="NCBI Taxonomy" id="253257"/>
    <lineage>
        <taxon>Bacteria</taxon>
        <taxon>Bacillati</taxon>
        <taxon>Bacillota</taxon>
        <taxon>Clostridia</taxon>
        <taxon>Lachnospirales</taxon>
        <taxon>Lachnospiraceae</taxon>
        <taxon>Lacrimispora</taxon>
    </lineage>
</organism>
<feature type="chain" id="PRO_5038612939" description="DUF1795 domain-containing protein" evidence="2">
    <location>
        <begin position="23"/>
        <end position="235"/>
    </location>
</feature>
<dbReference type="Proteomes" id="UP000260680">
    <property type="component" value="Unassembled WGS sequence"/>
</dbReference>
<gene>
    <name evidence="4" type="ORF">DS742_04935</name>
    <name evidence="3" type="ORF">LAD12857_46110</name>
</gene>
<reference evidence="4 5" key="1">
    <citation type="submission" date="2018-07" db="EMBL/GenBank/DDBJ databases">
        <title>New species, Clostridium PI-S10-A1B.</title>
        <authorList>
            <person name="Krishna G."/>
            <person name="Summeta K."/>
            <person name="Shikha S."/>
            <person name="Prabhu P.B."/>
            <person name="Suresh K."/>
        </authorList>
    </citation>
    <scope>NUCLEOTIDE SEQUENCE [LARGE SCALE GENOMIC DNA]</scope>
    <source>
        <strain evidence="4 5">PI-S10-A1B</strain>
    </source>
</reference>
<dbReference type="Proteomes" id="UP001419084">
    <property type="component" value="Unassembled WGS sequence"/>
</dbReference>
<sequence length="235" mass="25555">MRKNKIFAGIVIAMAVMMTATACGKNNTKADTKQETQAVAGSEETTAVNAEVTGTDQETQEGEETSEEEETKETQPITANDAGDIKEGLFTSKSGKYEIMPPKGWSLDEDGDESVVAITSPNGEDYLEVTYVQGEDADGAREVYPATMDEYKKLISRGEDMEFVRYDVKNSSDGSQTFRYALRYKTPQDGVRYYAISGSYNAATKTYISAAGTIASTDSGVEEQIEAALDSLKLK</sequence>
<name>A0A3E2NGC1_9FIRM</name>
<dbReference type="OrthoDB" id="1909928at2"/>
<evidence type="ECO:0000256" key="2">
    <source>
        <dbReference type="SAM" id="SignalP"/>
    </source>
</evidence>
<keyword evidence="2" id="KW-0732">Signal</keyword>
<dbReference type="EMBL" id="QOHO01000015">
    <property type="protein sequence ID" value="RFZ80046.1"/>
    <property type="molecule type" value="Genomic_DNA"/>
</dbReference>
<feature type="region of interest" description="Disordered" evidence="1">
    <location>
        <begin position="26"/>
        <end position="93"/>
    </location>
</feature>
<accession>A0A3E2NGC1</accession>
<feature type="compositionally biased region" description="Acidic residues" evidence="1">
    <location>
        <begin position="58"/>
        <end position="71"/>
    </location>
</feature>
<keyword evidence="6" id="KW-1185">Reference proteome</keyword>
<evidence type="ECO:0008006" key="7">
    <source>
        <dbReference type="Google" id="ProtNLM"/>
    </source>
</evidence>
<dbReference type="EMBL" id="BRPJ01000098">
    <property type="protein sequence ID" value="GLB32688.1"/>
    <property type="molecule type" value="Genomic_DNA"/>
</dbReference>
<evidence type="ECO:0000313" key="5">
    <source>
        <dbReference type="Proteomes" id="UP000260680"/>
    </source>
</evidence>
<proteinExistence type="predicted"/>
<feature type="signal peptide" evidence="2">
    <location>
        <begin position="1"/>
        <end position="22"/>
    </location>
</feature>
<evidence type="ECO:0000313" key="4">
    <source>
        <dbReference type="EMBL" id="RFZ80046.1"/>
    </source>
</evidence>
<dbReference type="AlphaFoldDB" id="A0A3E2NGC1"/>
<dbReference type="PROSITE" id="PS51257">
    <property type="entry name" value="PROKAR_LIPOPROTEIN"/>
    <property type="match status" value="1"/>
</dbReference>
<comment type="caution">
    <text evidence="4">The sequence shown here is derived from an EMBL/GenBank/DDBJ whole genome shotgun (WGS) entry which is preliminary data.</text>
</comment>
<dbReference type="RefSeq" id="WP_117415904.1">
    <property type="nucleotide sequence ID" value="NZ_BRPJ01000098.1"/>
</dbReference>